<dbReference type="EMBL" id="JAHWXT010000011">
    <property type="protein sequence ID" value="MCF0266871.1"/>
    <property type="molecule type" value="Genomic_DNA"/>
</dbReference>
<reference evidence="2" key="1">
    <citation type="submission" date="2021-07" db="EMBL/GenBank/DDBJ databases">
        <authorList>
            <person name="Fernandez M."/>
            <person name="Pereira P."/>
            <person name="Torres Tejerizo G.A."/>
            <person name="Gonzalez P."/>
            <person name="Agostini E."/>
        </authorList>
    </citation>
    <scope>NUCLEOTIDE SEQUENCE</scope>
    <source>
        <strain evidence="2">SFC 500-1A</strain>
    </source>
</reference>
<evidence type="ECO:0000256" key="1">
    <source>
        <dbReference type="SAM" id="SignalP"/>
    </source>
</evidence>
<feature type="signal peptide" evidence="1">
    <location>
        <begin position="1"/>
        <end position="23"/>
    </location>
</feature>
<sequence>MKLLYSCLLVPSICLLSSCSINIAGGNGRPDNPYFITTQPLLIKKIQLPAGSTLTYEKQGFKTGRQSQLMNESKLKGISLPSGQTIIWAGVPINAINKFSNSEMRGFSLNAEFKQLAPNQNSGFSKQWQRCGDDLGISIKNTEDWSFNPSNIVDVESCSVLYQRYFKDNAEQQRFLNQLYAELLKVTSK</sequence>
<evidence type="ECO:0000313" key="3">
    <source>
        <dbReference type="Proteomes" id="UP000887320"/>
    </source>
</evidence>
<organism evidence="2 3">
    <name type="scientific">Acinetobacter guillouiae</name>
    <name type="common">Acinetobacter genomosp. 11</name>
    <dbReference type="NCBI Taxonomy" id="106649"/>
    <lineage>
        <taxon>Bacteria</taxon>
        <taxon>Pseudomonadati</taxon>
        <taxon>Pseudomonadota</taxon>
        <taxon>Gammaproteobacteria</taxon>
        <taxon>Moraxellales</taxon>
        <taxon>Moraxellaceae</taxon>
        <taxon>Acinetobacter</taxon>
    </lineage>
</organism>
<gene>
    <name evidence="2" type="ORF">KW868_20690</name>
</gene>
<dbReference type="PROSITE" id="PS51257">
    <property type="entry name" value="PROKAR_LIPOPROTEIN"/>
    <property type="match status" value="1"/>
</dbReference>
<dbReference type="AlphaFoldDB" id="A0A6A1RIU5"/>
<accession>A0A6A1RIU5</accession>
<dbReference type="RefSeq" id="WP_004725240.1">
    <property type="nucleotide sequence ID" value="NZ_BBRY01000007.1"/>
</dbReference>
<dbReference type="Proteomes" id="UP000887320">
    <property type="component" value="Unassembled WGS sequence"/>
</dbReference>
<evidence type="ECO:0000313" key="2">
    <source>
        <dbReference type="EMBL" id="MCF0266871.1"/>
    </source>
</evidence>
<proteinExistence type="predicted"/>
<name>A0A6A1RIU5_ACIGI</name>
<evidence type="ECO:0008006" key="4">
    <source>
        <dbReference type="Google" id="ProtNLM"/>
    </source>
</evidence>
<protein>
    <recommendedName>
        <fullName evidence="4">Lipoprotein</fullName>
    </recommendedName>
</protein>
<keyword evidence="1" id="KW-0732">Signal</keyword>
<comment type="caution">
    <text evidence="2">The sequence shown here is derived from an EMBL/GenBank/DDBJ whole genome shotgun (WGS) entry which is preliminary data.</text>
</comment>
<feature type="chain" id="PRO_5041129741" description="Lipoprotein" evidence="1">
    <location>
        <begin position="24"/>
        <end position="189"/>
    </location>
</feature>